<feature type="compositionally biased region" description="Polar residues" evidence="1">
    <location>
        <begin position="1"/>
        <end position="15"/>
    </location>
</feature>
<sequence>MTLEQASDQLISAESRNQDREARRPPSWRFYLSLGCIGGISVTSAVLSGSLMAASMLGLGDGSKARSCVVFGATSLAVWGSVAALTWLALTD</sequence>
<evidence type="ECO:0000313" key="4">
    <source>
        <dbReference type="Proteomes" id="UP000041254"/>
    </source>
</evidence>
<evidence type="ECO:0000313" key="3">
    <source>
        <dbReference type="EMBL" id="CEM01554.1"/>
    </source>
</evidence>
<gene>
    <name evidence="3" type="ORF">Vbra_13184</name>
</gene>
<feature type="transmembrane region" description="Helical" evidence="2">
    <location>
        <begin position="69"/>
        <end position="90"/>
    </location>
</feature>
<feature type="region of interest" description="Disordered" evidence="1">
    <location>
        <begin position="1"/>
        <end position="24"/>
    </location>
</feature>
<dbReference type="EMBL" id="CDMY01000305">
    <property type="protein sequence ID" value="CEM01554.1"/>
    <property type="molecule type" value="Genomic_DNA"/>
</dbReference>
<dbReference type="InParanoid" id="A0A0G4ETB8"/>
<feature type="transmembrane region" description="Helical" evidence="2">
    <location>
        <begin position="30"/>
        <end position="57"/>
    </location>
</feature>
<reference evidence="3 4" key="1">
    <citation type="submission" date="2014-11" db="EMBL/GenBank/DDBJ databases">
        <authorList>
            <person name="Zhu J."/>
            <person name="Qi W."/>
            <person name="Song R."/>
        </authorList>
    </citation>
    <scope>NUCLEOTIDE SEQUENCE [LARGE SCALE GENOMIC DNA]</scope>
</reference>
<keyword evidence="2" id="KW-0812">Transmembrane</keyword>
<keyword evidence="4" id="KW-1185">Reference proteome</keyword>
<protein>
    <submittedName>
        <fullName evidence="3">Uncharacterized protein</fullName>
    </submittedName>
</protein>
<keyword evidence="2" id="KW-1133">Transmembrane helix</keyword>
<organism evidence="3 4">
    <name type="scientific">Vitrella brassicaformis (strain CCMP3155)</name>
    <dbReference type="NCBI Taxonomy" id="1169540"/>
    <lineage>
        <taxon>Eukaryota</taxon>
        <taxon>Sar</taxon>
        <taxon>Alveolata</taxon>
        <taxon>Colpodellida</taxon>
        <taxon>Vitrellaceae</taxon>
        <taxon>Vitrella</taxon>
    </lineage>
</organism>
<accession>A0A0G4ETB8</accession>
<evidence type="ECO:0000256" key="1">
    <source>
        <dbReference type="SAM" id="MobiDB-lite"/>
    </source>
</evidence>
<proteinExistence type="predicted"/>
<evidence type="ECO:0000256" key="2">
    <source>
        <dbReference type="SAM" id="Phobius"/>
    </source>
</evidence>
<keyword evidence="2" id="KW-0472">Membrane</keyword>
<dbReference type="Proteomes" id="UP000041254">
    <property type="component" value="Unassembled WGS sequence"/>
</dbReference>
<dbReference type="VEuPathDB" id="CryptoDB:Vbra_13184"/>
<name>A0A0G4ETB8_VITBC</name>
<dbReference type="AlphaFoldDB" id="A0A0G4ETB8"/>